<dbReference type="GO" id="GO:0005509">
    <property type="term" value="F:calcium ion binding"/>
    <property type="evidence" value="ECO:0007669"/>
    <property type="project" value="InterPro"/>
</dbReference>
<evidence type="ECO:0000256" key="4">
    <source>
        <dbReference type="ARBA" id="ARBA00023180"/>
    </source>
</evidence>
<feature type="disulfide bond" evidence="5">
    <location>
        <begin position="65"/>
        <end position="74"/>
    </location>
</feature>
<dbReference type="PROSITE" id="PS00022">
    <property type="entry name" value="EGF_1"/>
    <property type="match status" value="1"/>
</dbReference>
<dbReference type="InterPro" id="IPR000152">
    <property type="entry name" value="EGF-type_Asp/Asn_hydroxyl_site"/>
</dbReference>
<evidence type="ECO:0000256" key="3">
    <source>
        <dbReference type="ARBA" id="ARBA00023157"/>
    </source>
</evidence>
<accession>A0A183Q545</accession>
<dbReference type="Proteomes" id="UP000269396">
    <property type="component" value="Unassembled WGS sequence"/>
</dbReference>
<dbReference type="CDD" id="cd00054">
    <property type="entry name" value="EGF_CA"/>
    <property type="match status" value="1"/>
</dbReference>
<dbReference type="AlphaFoldDB" id="A0A183Q545"/>
<dbReference type="PROSITE" id="PS00010">
    <property type="entry name" value="ASX_HYDROXYL"/>
    <property type="match status" value="1"/>
</dbReference>
<dbReference type="STRING" id="31246.A0A183Q545"/>
<dbReference type="FunFam" id="2.10.25.10:FF:000006">
    <property type="entry name" value="Versican core protein-like isoform 1"/>
    <property type="match status" value="1"/>
</dbReference>
<dbReference type="PRINTS" id="PR00010">
    <property type="entry name" value="EGFBLOOD"/>
</dbReference>
<name>A0A183Q545_9TREM</name>
<dbReference type="Gene3D" id="2.10.25.10">
    <property type="entry name" value="Laminin"/>
    <property type="match status" value="2"/>
</dbReference>
<dbReference type="PROSITE" id="PS01186">
    <property type="entry name" value="EGF_2"/>
    <property type="match status" value="1"/>
</dbReference>
<keyword evidence="7" id="KW-1185">Reference proteome</keyword>
<keyword evidence="1 5" id="KW-0245">EGF-like domain</keyword>
<dbReference type="InterPro" id="IPR051022">
    <property type="entry name" value="Notch_Cell-Fate_Det"/>
</dbReference>
<dbReference type="Pfam" id="PF00008">
    <property type="entry name" value="EGF"/>
    <property type="match status" value="1"/>
</dbReference>
<evidence type="ECO:0000256" key="5">
    <source>
        <dbReference type="PROSITE-ProRule" id="PRU00076"/>
    </source>
</evidence>
<dbReference type="EMBL" id="UZAL01048330">
    <property type="protein sequence ID" value="VDP85541.1"/>
    <property type="molecule type" value="Genomic_DNA"/>
</dbReference>
<evidence type="ECO:0000256" key="2">
    <source>
        <dbReference type="ARBA" id="ARBA00022737"/>
    </source>
</evidence>
<dbReference type="PROSITE" id="PS50026">
    <property type="entry name" value="EGF_3"/>
    <property type="match status" value="1"/>
</dbReference>
<keyword evidence="3 5" id="KW-1015">Disulfide bond</keyword>
<dbReference type="InterPro" id="IPR000742">
    <property type="entry name" value="EGF"/>
</dbReference>
<evidence type="ECO:0000256" key="1">
    <source>
        <dbReference type="ARBA" id="ARBA00022536"/>
    </source>
</evidence>
<dbReference type="InterPro" id="IPR018097">
    <property type="entry name" value="EGF_Ca-bd_CS"/>
</dbReference>
<proteinExistence type="predicted"/>
<dbReference type="InterPro" id="IPR001881">
    <property type="entry name" value="EGF-like_Ca-bd_dom"/>
</dbReference>
<comment type="caution">
    <text evidence="5">Lacks conserved residue(s) required for the propagation of feature annotation.</text>
</comment>
<dbReference type="PANTHER" id="PTHR24049">
    <property type="entry name" value="CRUMBS FAMILY MEMBER"/>
    <property type="match status" value="1"/>
</dbReference>
<organism evidence="6 7">
    <name type="scientific">Schistosoma mattheei</name>
    <dbReference type="NCBI Taxonomy" id="31246"/>
    <lineage>
        <taxon>Eukaryota</taxon>
        <taxon>Metazoa</taxon>
        <taxon>Spiralia</taxon>
        <taxon>Lophotrochozoa</taxon>
        <taxon>Platyhelminthes</taxon>
        <taxon>Trematoda</taxon>
        <taxon>Digenea</taxon>
        <taxon>Strigeidida</taxon>
        <taxon>Schistosomatoidea</taxon>
        <taxon>Schistosomatidae</taxon>
        <taxon>Schistosoma</taxon>
    </lineage>
</organism>
<protein>
    <submittedName>
        <fullName evidence="6">Uncharacterized protein</fullName>
    </submittedName>
</protein>
<dbReference type="SMART" id="SM00181">
    <property type="entry name" value="EGF"/>
    <property type="match status" value="2"/>
</dbReference>
<dbReference type="SMART" id="SM00179">
    <property type="entry name" value="EGF_CA"/>
    <property type="match status" value="1"/>
</dbReference>
<gene>
    <name evidence="6" type="ORF">SMTD_LOCUS21733</name>
</gene>
<keyword evidence="4" id="KW-0325">Glycoprotein</keyword>
<keyword evidence="2" id="KW-0677">Repeat</keyword>
<dbReference type="PROSITE" id="PS01187">
    <property type="entry name" value="EGF_CA"/>
    <property type="match status" value="1"/>
</dbReference>
<sequence>MGRLKQPMQMNYLYINPEKYHILYSPLFSGYEGLTCEDEINECSSSPCKNGAQCEDLINNYTCHCLPGWTGLHCENRIRPCAANSSLCLNNATCLDLMTTNENIEMINESNDLFVCLCPEGNSFVNKIVYKW</sequence>
<dbReference type="SUPFAM" id="SSF57196">
    <property type="entry name" value="EGF/Laminin"/>
    <property type="match status" value="1"/>
</dbReference>
<evidence type="ECO:0000313" key="6">
    <source>
        <dbReference type="EMBL" id="VDP85541.1"/>
    </source>
</evidence>
<reference evidence="6 7" key="1">
    <citation type="submission" date="2018-11" db="EMBL/GenBank/DDBJ databases">
        <authorList>
            <consortium name="Pathogen Informatics"/>
        </authorList>
    </citation>
    <scope>NUCLEOTIDE SEQUENCE [LARGE SCALE GENOMIC DNA]</scope>
    <source>
        <strain>Denwood</strain>
        <strain evidence="7">Zambia</strain>
    </source>
</reference>
<evidence type="ECO:0000313" key="7">
    <source>
        <dbReference type="Proteomes" id="UP000269396"/>
    </source>
</evidence>